<protein>
    <recommendedName>
        <fullName evidence="6">Calponin-homology (CH) domain-containing protein</fullName>
    </recommendedName>
</protein>
<feature type="domain" description="Calponin-homology (CH)" evidence="6">
    <location>
        <begin position="339"/>
        <end position="438"/>
    </location>
</feature>
<dbReference type="SMART" id="SM00557">
    <property type="entry name" value="IG_FLMN"/>
    <property type="match status" value="4"/>
</dbReference>
<dbReference type="FunFam" id="2.60.40.10:FF:001145">
    <property type="entry name" value="Jitterbug, isoform I"/>
    <property type="match status" value="1"/>
</dbReference>
<evidence type="ECO:0000313" key="7">
    <source>
        <dbReference type="EnsemblMetazoa" id="XP_011403150.1"/>
    </source>
</evidence>
<comment type="similarity">
    <text evidence="1">Belongs to the filamin family.</text>
</comment>
<dbReference type="Proteomes" id="UP000007879">
    <property type="component" value="Unassembled WGS sequence"/>
</dbReference>
<feature type="domain" description="Calponin-homology (CH)" evidence="6">
    <location>
        <begin position="117"/>
        <end position="227"/>
    </location>
</feature>
<keyword evidence="8" id="KW-1185">Reference proteome</keyword>
<evidence type="ECO:0000256" key="4">
    <source>
        <dbReference type="PROSITE-ProRule" id="PRU00087"/>
    </source>
</evidence>
<dbReference type="EnsemblMetazoa" id="XM_011404848.2">
    <property type="protein sequence ID" value="XP_011403150.1"/>
    <property type="gene ID" value="LOC105312304"/>
</dbReference>
<dbReference type="PANTHER" id="PTHR38537">
    <property type="entry name" value="JITTERBUG, ISOFORM N"/>
    <property type="match status" value="1"/>
</dbReference>
<evidence type="ECO:0000259" key="6">
    <source>
        <dbReference type="PROSITE" id="PS50021"/>
    </source>
</evidence>
<evidence type="ECO:0000313" key="8">
    <source>
        <dbReference type="Proteomes" id="UP000007879"/>
    </source>
</evidence>
<dbReference type="GO" id="GO:0030036">
    <property type="term" value="P:actin cytoskeleton organization"/>
    <property type="evidence" value="ECO:0007669"/>
    <property type="project" value="InterPro"/>
</dbReference>
<dbReference type="Pfam" id="PF00630">
    <property type="entry name" value="Filamin"/>
    <property type="match status" value="4"/>
</dbReference>
<evidence type="ECO:0000256" key="2">
    <source>
        <dbReference type="ARBA" id="ARBA00022737"/>
    </source>
</evidence>
<dbReference type="KEGG" id="aqu:105312304"/>
<reference evidence="8" key="1">
    <citation type="journal article" date="2010" name="Nature">
        <title>The Amphimedon queenslandica genome and the evolution of animal complexity.</title>
        <authorList>
            <person name="Srivastava M."/>
            <person name="Simakov O."/>
            <person name="Chapman J."/>
            <person name="Fahey B."/>
            <person name="Gauthier M.E."/>
            <person name="Mitros T."/>
            <person name="Richards G.S."/>
            <person name="Conaco C."/>
            <person name="Dacre M."/>
            <person name="Hellsten U."/>
            <person name="Larroux C."/>
            <person name="Putnam N.H."/>
            <person name="Stanke M."/>
            <person name="Adamska M."/>
            <person name="Darling A."/>
            <person name="Degnan S.M."/>
            <person name="Oakley T.H."/>
            <person name="Plachetzki D.C."/>
            <person name="Zhai Y."/>
            <person name="Adamski M."/>
            <person name="Calcino A."/>
            <person name="Cummins S.F."/>
            <person name="Goodstein D.M."/>
            <person name="Harris C."/>
            <person name="Jackson D.J."/>
            <person name="Leys S.P."/>
            <person name="Shu S."/>
            <person name="Woodcroft B.J."/>
            <person name="Vervoort M."/>
            <person name="Kosik K.S."/>
            <person name="Manning G."/>
            <person name="Degnan B.M."/>
            <person name="Rokhsar D.S."/>
        </authorList>
    </citation>
    <scope>NUCLEOTIDE SEQUENCE [LARGE SCALE GENOMIC DNA]</scope>
</reference>
<dbReference type="InterPro" id="IPR001589">
    <property type="entry name" value="Actinin_actin-bd_CS"/>
</dbReference>
<dbReference type="Gene3D" id="1.10.418.10">
    <property type="entry name" value="Calponin-like domain"/>
    <property type="match status" value="3"/>
</dbReference>
<evidence type="ECO:0000256" key="5">
    <source>
        <dbReference type="SAM" id="MobiDB-lite"/>
    </source>
</evidence>
<dbReference type="InterPro" id="IPR001298">
    <property type="entry name" value="Filamin/ABP280_rpt"/>
</dbReference>
<dbReference type="PANTHER" id="PTHR38537:SF16">
    <property type="entry name" value="CALPONIN-HOMOLOGY (CH) DOMAIN-CONTAINING PROTEIN"/>
    <property type="match status" value="1"/>
</dbReference>
<organism evidence="7 8">
    <name type="scientific">Amphimedon queenslandica</name>
    <name type="common">Sponge</name>
    <dbReference type="NCBI Taxonomy" id="400682"/>
    <lineage>
        <taxon>Eukaryota</taxon>
        <taxon>Metazoa</taxon>
        <taxon>Porifera</taxon>
        <taxon>Demospongiae</taxon>
        <taxon>Heteroscleromorpha</taxon>
        <taxon>Haplosclerida</taxon>
        <taxon>Niphatidae</taxon>
        <taxon>Amphimedon</taxon>
    </lineage>
</organism>
<dbReference type="SUPFAM" id="SSF47576">
    <property type="entry name" value="Calponin-homology domain, CH-domain"/>
    <property type="match status" value="2"/>
</dbReference>
<dbReference type="InterPro" id="IPR014756">
    <property type="entry name" value="Ig_E-set"/>
</dbReference>
<dbReference type="PROSITE" id="PS50021">
    <property type="entry name" value="CH"/>
    <property type="match status" value="3"/>
</dbReference>
<keyword evidence="3" id="KW-0009">Actin-binding</keyword>
<feature type="repeat" description="Filamin" evidence="4">
    <location>
        <begin position="845"/>
        <end position="943"/>
    </location>
</feature>
<dbReference type="Gene3D" id="2.60.40.10">
    <property type="entry name" value="Immunoglobulins"/>
    <property type="match status" value="5"/>
</dbReference>
<feature type="repeat" description="Filamin" evidence="4">
    <location>
        <begin position="437"/>
        <end position="531"/>
    </location>
</feature>
<dbReference type="PROSITE" id="PS50194">
    <property type="entry name" value="FILAMIN_REPEAT"/>
    <property type="match status" value="5"/>
</dbReference>
<proteinExistence type="inferred from homology"/>
<accession>A0AAN0ILB1</accession>
<dbReference type="RefSeq" id="XP_011403150.1">
    <property type="nucleotide sequence ID" value="XM_011404848.2"/>
</dbReference>
<dbReference type="InterPro" id="IPR017868">
    <property type="entry name" value="Filamin/ABP280_repeat-like"/>
</dbReference>
<name>A0AAN0ILB1_AMPQE</name>
<feature type="region of interest" description="Disordered" evidence="5">
    <location>
        <begin position="1128"/>
        <end position="1170"/>
    </location>
</feature>
<feature type="repeat" description="Filamin" evidence="4">
    <location>
        <begin position="944"/>
        <end position="1040"/>
    </location>
</feature>
<dbReference type="AlphaFoldDB" id="A0AAN0ILB1"/>
<dbReference type="GeneID" id="105312304"/>
<sequence length="1170" mass="129376">MEEAMASTGSEELLSEIPSSVGLERIDEDEMEDSPRPSIAGRTKRRLLAEAEGGGLADSPLLGYVMSAHKSSPRQGGGGRYPGKKLTKTPSIGYIDAGAEELGAVPMRGKHRHDWLKVQANTFTNWVNDRLSGSRSNYSGALVHDLKTDFQDGILIIKLLEALTGKKIQGVVRDPIFTAQKISNLDQSFAFMQEEGVYFTAIGSQNIYEGNLKLIMGLIWTLIQHYQIMRRNTKVSAKELMLNWMQSLLPNSKISNFSSNWRDGRALLSLIHEIKPEKAPPVSSLDPRKNLSNCTLAIRTAKIYLKVPPIISPEDLVSGEIDELSMMTYISYFVKPASKAVLKWVNEVLPQMKITNLTTDWNNGIALAGLLNNLFPGLFPKWKSLSPEKGEENIQRVFDIAKAKCGIEPNLSAREMTDPSIEELHMMTYILRMRSSNLLSLPEHIDISGLGIKEAKLGRQTHFFINTTQAGSGDTFVSAFYEDETGLKFSQVEKRPGILKVIYTPEKSGKLHFNILWSGVPVPGSPFLVSVSDTNAVRVLEREDIDTTIHVQSPVVIKVDATAMEHGSLTARLMYTDSPPLIPEVTSDSRIYTVQFVPVTVGMPTLRFYWDKEELKNCSIEFTILDTRQYHISHLPKKSQYYTFDPIRFVVESREGLPLHPLKMVAICDEIHIPFKFNSIKGTSGEAMFLKPVLKVQGSTARYPVTLEEKSPQEYLAHFIPWELGAHDISITLGGFPIPGTPCEFNAVTSASTTCSATGSGLQRALTSIPAQFLVQATSGLLEEGNLSIQVQSVVSGYYGKVRVRDNENSSYNVAYLVDTPGAYLVHVKAWDQHIPGSPFKVNVSYGPQAHNCILSGKAVDPNFFVKIGDPIEFSVDGRKAGNGMLNVSAVGPRGAQARVFTAKGSRSGLYDVQLDPIRPGKYRVSVKWSGEHIPNSPFLVKIFPGADASKCRAYGPGLEDGMVGKPSTFTIETRDAGSGVLKVRLNGLRNAFKVDVKPVSTQNMRTLVAKYNPTKPGDYLISIKWSEVDVPGSPFKVRIGGEEIVNREQNHRTSESRLTELETIQEEYQQTESQFSLEDWTKKQRHYNHRQQQPLLPAHANFSSSMPKFGQGHGISYQSNFATRGGIASRGGAGVKKSGGSSKQTKKHQQHNGRSMSNGTHPKKSTLKK</sequence>
<reference evidence="7" key="2">
    <citation type="submission" date="2024-06" db="UniProtKB">
        <authorList>
            <consortium name="EnsemblMetazoa"/>
        </authorList>
    </citation>
    <scope>IDENTIFICATION</scope>
</reference>
<dbReference type="GO" id="GO:0051015">
    <property type="term" value="F:actin filament binding"/>
    <property type="evidence" value="ECO:0007669"/>
    <property type="project" value="InterPro"/>
</dbReference>
<feature type="repeat" description="Filamin" evidence="4">
    <location>
        <begin position="747"/>
        <end position="844"/>
    </location>
</feature>
<dbReference type="InterPro" id="IPR036872">
    <property type="entry name" value="CH_dom_sf"/>
</dbReference>
<dbReference type="PROSITE" id="PS00019">
    <property type="entry name" value="ACTININ_1"/>
    <property type="match status" value="1"/>
</dbReference>
<dbReference type="InterPro" id="IPR044801">
    <property type="entry name" value="Filamin"/>
</dbReference>
<dbReference type="SUPFAM" id="SSF81296">
    <property type="entry name" value="E set domains"/>
    <property type="match status" value="5"/>
</dbReference>
<feature type="repeat" description="Filamin" evidence="4">
    <location>
        <begin position="675"/>
        <end position="747"/>
    </location>
</feature>
<dbReference type="Pfam" id="PF00307">
    <property type="entry name" value="CH"/>
    <property type="match status" value="3"/>
</dbReference>
<feature type="domain" description="Calponin-homology (CH)" evidence="6">
    <location>
        <begin position="235"/>
        <end position="338"/>
    </location>
</feature>
<dbReference type="InterPro" id="IPR001715">
    <property type="entry name" value="CH_dom"/>
</dbReference>
<feature type="region of interest" description="Disordered" evidence="5">
    <location>
        <begin position="1"/>
        <end position="44"/>
    </location>
</feature>
<dbReference type="SMART" id="SM00033">
    <property type="entry name" value="CH"/>
    <property type="match status" value="3"/>
</dbReference>
<dbReference type="InterPro" id="IPR013783">
    <property type="entry name" value="Ig-like_fold"/>
</dbReference>
<keyword evidence="2" id="KW-0677">Repeat</keyword>
<evidence type="ECO:0000256" key="3">
    <source>
        <dbReference type="ARBA" id="ARBA00023203"/>
    </source>
</evidence>
<evidence type="ECO:0000256" key="1">
    <source>
        <dbReference type="ARBA" id="ARBA00009238"/>
    </source>
</evidence>